<gene>
    <name evidence="2" type="ORF">EHV23_00225</name>
</gene>
<feature type="region of interest" description="Disordered" evidence="1">
    <location>
        <begin position="203"/>
        <end position="224"/>
    </location>
</feature>
<sequence>MTAPLAPLPGDAHDDLRAEVADQAARLIADSALDYQSAKQKALRRAFGNTTPPSGLVPTNEEIDRALREHLDLFDPGHAARVQQYREAGLVWLERLADHHPYLAGAAWKGVVAEHAVLHIQCFTDEAKELEIQLLDAGIDYDVVEVSHFSGRGSDVPALVFHDRDGLPVMISLYGHDDLRGALRGTQGSERGDLAGLRRLLSAPPPVPLTEADPAGDAARRRADELDEMSGLAANIFR</sequence>
<dbReference type="AlphaFoldDB" id="A0A3R8NSE8"/>
<evidence type="ECO:0000313" key="3">
    <source>
        <dbReference type="Proteomes" id="UP000270261"/>
    </source>
</evidence>
<name>A0A3R8NSE8_9BURK</name>
<accession>A0A3R8NSE8</accession>
<protein>
    <submittedName>
        <fullName evidence="2">UDP-N-acetylmuramate--alanine ligase</fullName>
    </submittedName>
</protein>
<dbReference type="EMBL" id="RRUE01000001">
    <property type="protein sequence ID" value="RRN44767.1"/>
    <property type="molecule type" value="Genomic_DNA"/>
</dbReference>
<evidence type="ECO:0000256" key="1">
    <source>
        <dbReference type="SAM" id="MobiDB-lite"/>
    </source>
</evidence>
<dbReference type="RefSeq" id="WP_125094186.1">
    <property type="nucleotide sequence ID" value="NZ_RRUE01000001.1"/>
</dbReference>
<evidence type="ECO:0000313" key="2">
    <source>
        <dbReference type="EMBL" id="RRN44767.1"/>
    </source>
</evidence>
<proteinExistence type="predicted"/>
<comment type="caution">
    <text evidence="2">The sequence shown here is derived from an EMBL/GenBank/DDBJ whole genome shotgun (WGS) entry which is preliminary data.</text>
</comment>
<keyword evidence="3" id="KW-1185">Reference proteome</keyword>
<keyword evidence="2" id="KW-0436">Ligase</keyword>
<reference evidence="2 3" key="1">
    <citation type="submission" date="2018-11" db="EMBL/GenBank/DDBJ databases">
        <title>Genome sequencing of Lautropia sp. KCOM 2505 (= ChDC F240).</title>
        <authorList>
            <person name="Kook J.-K."/>
            <person name="Park S.-N."/>
            <person name="Lim Y.K."/>
        </authorList>
    </citation>
    <scope>NUCLEOTIDE SEQUENCE [LARGE SCALE GENOMIC DNA]</scope>
    <source>
        <strain evidence="2 3">KCOM 2505</strain>
    </source>
</reference>
<dbReference type="OrthoDB" id="9157371at2"/>
<organism evidence="2 3">
    <name type="scientific">Lautropia dentalis</name>
    <dbReference type="NCBI Taxonomy" id="2490857"/>
    <lineage>
        <taxon>Bacteria</taxon>
        <taxon>Pseudomonadati</taxon>
        <taxon>Pseudomonadota</taxon>
        <taxon>Betaproteobacteria</taxon>
        <taxon>Burkholderiales</taxon>
        <taxon>Burkholderiaceae</taxon>
        <taxon>Lautropia</taxon>
    </lineage>
</organism>
<dbReference type="Proteomes" id="UP000270261">
    <property type="component" value="Unassembled WGS sequence"/>
</dbReference>
<dbReference type="GO" id="GO:0016874">
    <property type="term" value="F:ligase activity"/>
    <property type="evidence" value="ECO:0007669"/>
    <property type="project" value="UniProtKB-KW"/>
</dbReference>